<proteinExistence type="predicted"/>
<protein>
    <submittedName>
        <fullName evidence="1">Uncharacterized protein</fullName>
    </submittedName>
</protein>
<accession>A0ABQ8ECP3</accession>
<name>A0ABQ8ECP3_BRANA</name>
<gene>
    <name evidence="1" type="ORF">HID58_006588</name>
</gene>
<comment type="caution">
    <text evidence="1">The sequence shown here is derived from an EMBL/GenBank/DDBJ whole genome shotgun (WGS) entry which is preliminary data.</text>
</comment>
<reference evidence="1 2" key="1">
    <citation type="submission" date="2021-05" db="EMBL/GenBank/DDBJ databases">
        <title>Genome Assembly of Synthetic Allotetraploid Brassica napus Reveals Homoeologous Exchanges between Subgenomes.</title>
        <authorList>
            <person name="Davis J.T."/>
        </authorList>
    </citation>
    <scope>NUCLEOTIDE SEQUENCE [LARGE SCALE GENOMIC DNA]</scope>
    <source>
        <strain evidence="2">cv. Da-Ae</strain>
        <tissue evidence="1">Seedling</tissue>
    </source>
</reference>
<evidence type="ECO:0000313" key="2">
    <source>
        <dbReference type="Proteomes" id="UP000824890"/>
    </source>
</evidence>
<sequence>MSRSPSRSGGDENGDSTIQIDLTSILHSAVSASSQGRLSDTPCVSRWSHGVSWRCRSCRLVHASRCCFVASLGGENHFGSDHHALTTLDWSFLRSFDPSDHHVL</sequence>
<dbReference type="EMBL" id="JAGKQM010000002">
    <property type="protein sequence ID" value="KAH0939127.1"/>
    <property type="molecule type" value="Genomic_DNA"/>
</dbReference>
<evidence type="ECO:0000313" key="1">
    <source>
        <dbReference type="EMBL" id="KAH0939127.1"/>
    </source>
</evidence>
<organism evidence="1 2">
    <name type="scientific">Brassica napus</name>
    <name type="common">Rape</name>
    <dbReference type="NCBI Taxonomy" id="3708"/>
    <lineage>
        <taxon>Eukaryota</taxon>
        <taxon>Viridiplantae</taxon>
        <taxon>Streptophyta</taxon>
        <taxon>Embryophyta</taxon>
        <taxon>Tracheophyta</taxon>
        <taxon>Spermatophyta</taxon>
        <taxon>Magnoliopsida</taxon>
        <taxon>eudicotyledons</taxon>
        <taxon>Gunneridae</taxon>
        <taxon>Pentapetalae</taxon>
        <taxon>rosids</taxon>
        <taxon>malvids</taxon>
        <taxon>Brassicales</taxon>
        <taxon>Brassicaceae</taxon>
        <taxon>Brassiceae</taxon>
        <taxon>Brassica</taxon>
    </lineage>
</organism>
<dbReference type="Proteomes" id="UP000824890">
    <property type="component" value="Unassembled WGS sequence"/>
</dbReference>
<keyword evidence="2" id="KW-1185">Reference proteome</keyword>